<gene>
    <name evidence="1" type="ORF">HICCMSTLAB_LOCUS12060</name>
</gene>
<protein>
    <submittedName>
        <fullName evidence="1">Similar to Uncharacterized protein KIAA0825 homolog (Mus musculus)</fullName>
    </submittedName>
</protein>
<dbReference type="InterPro" id="IPR027993">
    <property type="entry name" value="DUF4495"/>
</dbReference>
<dbReference type="PANTHER" id="PTHR33960:SF1">
    <property type="entry name" value="SIMILAR TO KIAA0825 PROTEIN"/>
    <property type="match status" value="1"/>
</dbReference>
<evidence type="ECO:0000313" key="2">
    <source>
        <dbReference type="Proteomes" id="UP000786811"/>
    </source>
</evidence>
<dbReference type="Proteomes" id="UP000786811">
    <property type="component" value="Unassembled WGS sequence"/>
</dbReference>
<dbReference type="PANTHER" id="PTHR33960">
    <property type="entry name" value="SIMILAR TO KIAA0825 PROTEIN"/>
    <property type="match status" value="1"/>
</dbReference>
<name>A0A8J2HNG0_COTCN</name>
<accession>A0A8J2HNG0</accession>
<reference evidence="1" key="1">
    <citation type="submission" date="2021-04" db="EMBL/GenBank/DDBJ databases">
        <authorList>
            <person name="Chebbi M.A.C M."/>
        </authorList>
    </citation>
    <scope>NUCLEOTIDE SEQUENCE</scope>
</reference>
<proteinExistence type="predicted"/>
<sequence length="349" mass="40192">MDEIMEDGNLVDRVRILLQRDMQYYQAMQTVLRESLCNRVSGGKLDFPRHASFAAVKIVKWWEAEFLIAFKFPSGLCISIQNNSSDPADEVIKKTKPSDFILLVVDTSEQLIEHLHTLIQESLDHADLAVLTATLGAAALIRNCLWCYNQQSKDKIPKQISEKLHLCYKSYQEMAEAVAEKLLDLHCRLISLYILNEADSLNWQSNKPFFERERSSFIIQMWWLYMQGTKTDLWNTVSPKMAQRIFAGMLNESLTIIVSRFIHGRPSLTRSQQFWSDAFNVLSCTGYLALAACADANELIGLRINKLPIVMRDIHAKCRKLLICLLLRGTPLKILYQVRPLINYRITFK</sequence>
<dbReference type="AlphaFoldDB" id="A0A8J2HNG0"/>
<dbReference type="EMBL" id="CAJNRD030001124">
    <property type="protein sequence ID" value="CAG5106026.1"/>
    <property type="molecule type" value="Genomic_DNA"/>
</dbReference>
<dbReference type="Pfam" id="PF14906">
    <property type="entry name" value="DUF4495"/>
    <property type="match status" value="1"/>
</dbReference>
<organism evidence="1 2">
    <name type="scientific">Cotesia congregata</name>
    <name type="common">Parasitoid wasp</name>
    <name type="synonym">Apanteles congregatus</name>
    <dbReference type="NCBI Taxonomy" id="51543"/>
    <lineage>
        <taxon>Eukaryota</taxon>
        <taxon>Metazoa</taxon>
        <taxon>Ecdysozoa</taxon>
        <taxon>Arthropoda</taxon>
        <taxon>Hexapoda</taxon>
        <taxon>Insecta</taxon>
        <taxon>Pterygota</taxon>
        <taxon>Neoptera</taxon>
        <taxon>Endopterygota</taxon>
        <taxon>Hymenoptera</taxon>
        <taxon>Apocrita</taxon>
        <taxon>Ichneumonoidea</taxon>
        <taxon>Braconidae</taxon>
        <taxon>Microgastrinae</taxon>
        <taxon>Cotesia</taxon>
    </lineage>
</organism>
<comment type="caution">
    <text evidence="1">The sequence shown here is derived from an EMBL/GenBank/DDBJ whole genome shotgun (WGS) entry which is preliminary data.</text>
</comment>
<keyword evidence="2" id="KW-1185">Reference proteome</keyword>
<evidence type="ECO:0000313" key="1">
    <source>
        <dbReference type="EMBL" id="CAG5106026.1"/>
    </source>
</evidence>
<dbReference type="OrthoDB" id="10007406at2759"/>